<feature type="chain" id="PRO_5013038647" evidence="2">
    <location>
        <begin position="23"/>
        <end position="110"/>
    </location>
</feature>
<organism evidence="3 4">
    <name type="scientific">Polytolypa hystricis (strain UAMH7299)</name>
    <dbReference type="NCBI Taxonomy" id="1447883"/>
    <lineage>
        <taxon>Eukaryota</taxon>
        <taxon>Fungi</taxon>
        <taxon>Dikarya</taxon>
        <taxon>Ascomycota</taxon>
        <taxon>Pezizomycotina</taxon>
        <taxon>Eurotiomycetes</taxon>
        <taxon>Eurotiomycetidae</taxon>
        <taxon>Onygenales</taxon>
        <taxon>Onygenales incertae sedis</taxon>
        <taxon>Polytolypa</taxon>
    </lineage>
</organism>
<accession>A0A2B7YKY1</accession>
<evidence type="ECO:0000313" key="4">
    <source>
        <dbReference type="Proteomes" id="UP000224634"/>
    </source>
</evidence>
<keyword evidence="4" id="KW-1185">Reference proteome</keyword>
<proteinExistence type="predicted"/>
<feature type="region of interest" description="Disordered" evidence="1">
    <location>
        <begin position="41"/>
        <end position="88"/>
    </location>
</feature>
<keyword evidence="2" id="KW-0732">Signal</keyword>
<name>A0A2B7YKY1_POLH7</name>
<sequence length="110" mass="10486">MQLTSVVSVAISVLALGQSAFAEDTEQNGYPTADFSVPTVTAPTVTGPAPTGYPTVSGGPTASSNGTATGTGSNVPPTPSGTAPPESNAAAAIQIGTLGLGLGAMLAALL</sequence>
<reference evidence="3 4" key="1">
    <citation type="submission" date="2017-10" db="EMBL/GenBank/DDBJ databases">
        <title>Comparative genomics in systemic dimorphic fungi from Ajellomycetaceae.</title>
        <authorList>
            <person name="Munoz J.F."/>
            <person name="Mcewen J.G."/>
            <person name="Clay O.K."/>
            <person name="Cuomo C.A."/>
        </authorList>
    </citation>
    <scope>NUCLEOTIDE SEQUENCE [LARGE SCALE GENOMIC DNA]</scope>
    <source>
        <strain evidence="3 4">UAMH7299</strain>
    </source>
</reference>
<gene>
    <name evidence="3" type="ORF">AJ80_03166</name>
</gene>
<evidence type="ECO:0000256" key="2">
    <source>
        <dbReference type="SAM" id="SignalP"/>
    </source>
</evidence>
<dbReference type="EMBL" id="PDNA01000034">
    <property type="protein sequence ID" value="PGH21498.1"/>
    <property type="molecule type" value="Genomic_DNA"/>
</dbReference>
<protein>
    <submittedName>
        <fullName evidence="3">Uncharacterized protein</fullName>
    </submittedName>
</protein>
<feature type="signal peptide" evidence="2">
    <location>
        <begin position="1"/>
        <end position="22"/>
    </location>
</feature>
<dbReference type="Proteomes" id="UP000224634">
    <property type="component" value="Unassembled WGS sequence"/>
</dbReference>
<comment type="caution">
    <text evidence="3">The sequence shown here is derived from an EMBL/GenBank/DDBJ whole genome shotgun (WGS) entry which is preliminary data.</text>
</comment>
<evidence type="ECO:0000256" key="1">
    <source>
        <dbReference type="SAM" id="MobiDB-lite"/>
    </source>
</evidence>
<evidence type="ECO:0000313" key="3">
    <source>
        <dbReference type="EMBL" id="PGH21498.1"/>
    </source>
</evidence>
<dbReference type="AlphaFoldDB" id="A0A2B7YKY1"/>
<feature type="compositionally biased region" description="Low complexity" evidence="1">
    <location>
        <begin position="41"/>
        <end position="74"/>
    </location>
</feature>